<proteinExistence type="predicted"/>
<evidence type="ECO:0000256" key="1">
    <source>
        <dbReference type="SAM" id="SignalP"/>
    </source>
</evidence>
<dbReference type="EMBL" id="SMSJ01000128">
    <property type="protein sequence ID" value="TDH58352.1"/>
    <property type="molecule type" value="Genomic_DNA"/>
</dbReference>
<protein>
    <submittedName>
        <fullName evidence="2">Uncharacterized protein</fullName>
    </submittedName>
</protein>
<dbReference type="Proteomes" id="UP000295096">
    <property type="component" value="Unassembled WGS sequence"/>
</dbReference>
<gene>
    <name evidence="2" type="ORF">E2C06_33040</name>
</gene>
<sequence length="114" mass="13438">MRKTTMSLMAAIALGLIAFTPANGSAAPTTVPVSPSEMVHTVQYWGAAPYRADNNWGHRRHWRERREQRDEARIAEAARREAWQIEREREHRRAWRHARREQRFGYAPGFQRGW</sequence>
<evidence type="ECO:0000313" key="3">
    <source>
        <dbReference type="Proteomes" id="UP000295096"/>
    </source>
</evidence>
<reference evidence="2 3" key="1">
    <citation type="journal article" date="2016" name="J. Microbiol.">
        <title>Dankookia rubra gen. nov., sp. nov., an alphaproteobacterium isolated from sediment of a shallow stream.</title>
        <authorList>
            <person name="Kim W.H."/>
            <person name="Kim D.H."/>
            <person name="Kang K."/>
            <person name="Ahn T.Y."/>
        </authorList>
    </citation>
    <scope>NUCLEOTIDE SEQUENCE [LARGE SCALE GENOMIC DNA]</scope>
    <source>
        <strain evidence="2 3">JCM30602</strain>
    </source>
</reference>
<name>A0A4R5Q645_9PROT</name>
<accession>A0A4R5Q645</accession>
<comment type="caution">
    <text evidence="2">The sequence shown here is derived from an EMBL/GenBank/DDBJ whole genome shotgun (WGS) entry which is preliminary data.</text>
</comment>
<organism evidence="2 3">
    <name type="scientific">Dankookia rubra</name>
    <dbReference type="NCBI Taxonomy" id="1442381"/>
    <lineage>
        <taxon>Bacteria</taxon>
        <taxon>Pseudomonadati</taxon>
        <taxon>Pseudomonadota</taxon>
        <taxon>Alphaproteobacteria</taxon>
        <taxon>Acetobacterales</taxon>
        <taxon>Roseomonadaceae</taxon>
        <taxon>Dankookia</taxon>
    </lineage>
</organism>
<dbReference type="AlphaFoldDB" id="A0A4R5Q645"/>
<dbReference type="RefSeq" id="WP_133292813.1">
    <property type="nucleotide sequence ID" value="NZ_SMSJ01000128.1"/>
</dbReference>
<feature type="chain" id="PRO_5020414918" evidence="1">
    <location>
        <begin position="27"/>
        <end position="114"/>
    </location>
</feature>
<keyword evidence="3" id="KW-1185">Reference proteome</keyword>
<feature type="signal peptide" evidence="1">
    <location>
        <begin position="1"/>
        <end position="26"/>
    </location>
</feature>
<evidence type="ECO:0000313" key="2">
    <source>
        <dbReference type="EMBL" id="TDH58352.1"/>
    </source>
</evidence>
<keyword evidence="1" id="KW-0732">Signal</keyword>